<dbReference type="EMBL" id="JBBMFA010000056">
    <property type="protein sequence ID" value="MEQ2519489.1"/>
    <property type="molecule type" value="Genomic_DNA"/>
</dbReference>
<organism evidence="6 7">
    <name type="scientific">Ruthenibacterium intestinale</name>
    <dbReference type="NCBI Taxonomy" id="3133163"/>
    <lineage>
        <taxon>Bacteria</taxon>
        <taxon>Bacillati</taxon>
        <taxon>Bacillota</taxon>
        <taxon>Clostridia</taxon>
        <taxon>Eubacteriales</taxon>
        <taxon>Oscillospiraceae</taxon>
        <taxon>Ruthenibacterium</taxon>
    </lineage>
</organism>
<sequence>MDFDRRCWAEVDLGALRHNYRLVKSKAEDAAVMAVVKADAYGHGDVAVVTLLDEEGADRFAVSGFEEAVRLRRVGVAKPILILGYTGAHNAAALAVNDIMQTVFSLEYARELSRAAQRAGVTVNVHLKVDTGMGRIGFTARDDFEAAVEEMNEVCSMPGLAVVGIFTHFAVADSNIPEDVEYTKAQYNVFERVIQALKEKGHSIAVAHCCNSAGTFAWPQYHLDMVRPGIILYGCDPSSDVRLPGLTPAMKLKAVVSMVKNLAQGDKVSYGCTFTAEKPMRVATLPVGYADGYPRVMSNRGVVSLHGKPARVLGRVCMDQMMVDVTEIPDVKAGDEAVIFGDGIAHSVDDIAAAANTVNYEILCDIGRRVPRVYVENGREVDFVNYLEGE</sequence>
<dbReference type="InterPro" id="IPR000821">
    <property type="entry name" value="Ala_racemase"/>
</dbReference>
<feature type="active site" description="Proton acceptor; specific for L-alanine" evidence="4">
    <location>
        <position position="270"/>
    </location>
</feature>
<dbReference type="InterPro" id="IPR029066">
    <property type="entry name" value="PLP-binding_barrel"/>
</dbReference>
<gene>
    <name evidence="6" type="primary">alr</name>
    <name evidence="6" type="ORF">WMO24_03420</name>
</gene>
<dbReference type="EC" id="5.1.1.1" evidence="4"/>
<dbReference type="SMART" id="SM01005">
    <property type="entry name" value="Ala_racemase_C"/>
    <property type="match status" value="1"/>
</dbReference>
<dbReference type="SUPFAM" id="SSF50621">
    <property type="entry name" value="Alanine racemase C-terminal domain-like"/>
    <property type="match status" value="1"/>
</dbReference>
<feature type="active site" description="Proton acceptor; specific for D-alanine" evidence="4">
    <location>
        <position position="37"/>
    </location>
</feature>
<name>A0ABV1GCC2_9FIRM</name>
<dbReference type="Gene3D" id="2.40.37.10">
    <property type="entry name" value="Lyase, Ornithine Decarboxylase, Chain A, domain 1"/>
    <property type="match status" value="1"/>
</dbReference>
<feature type="domain" description="Alanine racemase C-terminal" evidence="5">
    <location>
        <begin position="249"/>
        <end position="375"/>
    </location>
</feature>
<dbReference type="Pfam" id="PF00842">
    <property type="entry name" value="Ala_racemase_C"/>
    <property type="match status" value="1"/>
</dbReference>
<dbReference type="PRINTS" id="PR00992">
    <property type="entry name" value="ALARACEMASE"/>
</dbReference>
<dbReference type="InterPro" id="IPR020622">
    <property type="entry name" value="Ala_racemase_pyridoxalP-BS"/>
</dbReference>
<dbReference type="PROSITE" id="PS00395">
    <property type="entry name" value="ALANINE_RACEMASE"/>
    <property type="match status" value="1"/>
</dbReference>
<keyword evidence="7" id="KW-1185">Reference proteome</keyword>
<comment type="caution">
    <text evidence="6">The sequence shown here is derived from an EMBL/GenBank/DDBJ whole genome shotgun (WGS) entry which is preliminary data.</text>
</comment>
<feature type="modified residue" description="N6-(pyridoxal phosphate)lysine" evidence="4">
    <location>
        <position position="37"/>
    </location>
</feature>
<dbReference type="GO" id="GO:0008784">
    <property type="term" value="F:alanine racemase activity"/>
    <property type="evidence" value="ECO:0007669"/>
    <property type="project" value="UniProtKB-EC"/>
</dbReference>
<dbReference type="PANTHER" id="PTHR30511:SF0">
    <property type="entry name" value="ALANINE RACEMASE, CATABOLIC-RELATED"/>
    <property type="match status" value="1"/>
</dbReference>
<evidence type="ECO:0000256" key="1">
    <source>
        <dbReference type="ARBA" id="ARBA00001933"/>
    </source>
</evidence>
<evidence type="ECO:0000256" key="4">
    <source>
        <dbReference type="HAMAP-Rule" id="MF_01201"/>
    </source>
</evidence>
<reference evidence="6 7" key="1">
    <citation type="submission" date="2024-03" db="EMBL/GenBank/DDBJ databases">
        <title>Human intestinal bacterial collection.</title>
        <authorList>
            <person name="Pauvert C."/>
            <person name="Hitch T.C.A."/>
            <person name="Clavel T."/>
        </authorList>
    </citation>
    <scope>NUCLEOTIDE SEQUENCE [LARGE SCALE GENOMIC DNA]</scope>
    <source>
        <strain evidence="6 7">CLA-JM-H11</strain>
    </source>
</reference>
<keyword evidence="3 4" id="KW-0413">Isomerase</keyword>
<evidence type="ECO:0000256" key="2">
    <source>
        <dbReference type="ARBA" id="ARBA00022898"/>
    </source>
</evidence>
<evidence type="ECO:0000259" key="5">
    <source>
        <dbReference type="SMART" id="SM01005"/>
    </source>
</evidence>
<dbReference type="InterPro" id="IPR011079">
    <property type="entry name" value="Ala_racemase_C"/>
</dbReference>
<comment type="function">
    <text evidence="4">Catalyzes the interconversion of L-alanine and D-alanine. May also act on other amino acids.</text>
</comment>
<comment type="pathway">
    <text evidence="4">Amino-acid biosynthesis; D-alanine biosynthesis; D-alanine from L-alanine: step 1/1.</text>
</comment>
<dbReference type="RefSeq" id="WP_349214933.1">
    <property type="nucleotide sequence ID" value="NZ_JBBMFA010000056.1"/>
</dbReference>
<dbReference type="InterPro" id="IPR001608">
    <property type="entry name" value="Ala_racemase_N"/>
</dbReference>
<feature type="binding site" evidence="4">
    <location>
        <position position="318"/>
    </location>
    <ligand>
        <name>substrate</name>
    </ligand>
</feature>
<comment type="catalytic activity">
    <reaction evidence="4">
        <text>L-alanine = D-alanine</text>
        <dbReference type="Rhea" id="RHEA:20249"/>
        <dbReference type="ChEBI" id="CHEBI:57416"/>
        <dbReference type="ChEBI" id="CHEBI:57972"/>
        <dbReference type="EC" id="5.1.1.1"/>
    </reaction>
</comment>
<dbReference type="NCBIfam" id="TIGR00492">
    <property type="entry name" value="alr"/>
    <property type="match status" value="1"/>
</dbReference>
<dbReference type="HAMAP" id="MF_01201">
    <property type="entry name" value="Ala_racemase"/>
    <property type="match status" value="1"/>
</dbReference>
<keyword evidence="2 4" id="KW-0663">Pyridoxal phosphate</keyword>
<dbReference type="CDD" id="cd00430">
    <property type="entry name" value="PLPDE_III_AR"/>
    <property type="match status" value="1"/>
</dbReference>
<proteinExistence type="inferred from homology"/>
<comment type="cofactor">
    <cofactor evidence="1 4">
        <name>pyridoxal 5'-phosphate</name>
        <dbReference type="ChEBI" id="CHEBI:597326"/>
    </cofactor>
</comment>
<dbReference type="Pfam" id="PF01168">
    <property type="entry name" value="Ala_racemase_N"/>
    <property type="match status" value="1"/>
</dbReference>
<feature type="binding site" evidence="4">
    <location>
        <position position="135"/>
    </location>
    <ligand>
        <name>substrate</name>
    </ligand>
</feature>
<dbReference type="PANTHER" id="PTHR30511">
    <property type="entry name" value="ALANINE RACEMASE"/>
    <property type="match status" value="1"/>
</dbReference>
<accession>A0ABV1GCC2</accession>
<dbReference type="Proteomes" id="UP001477672">
    <property type="component" value="Unassembled WGS sequence"/>
</dbReference>
<dbReference type="SUPFAM" id="SSF51419">
    <property type="entry name" value="PLP-binding barrel"/>
    <property type="match status" value="1"/>
</dbReference>
<protein>
    <recommendedName>
        <fullName evidence="4">Alanine racemase</fullName>
        <ecNumber evidence="4">5.1.1.1</ecNumber>
    </recommendedName>
</protein>
<comment type="similarity">
    <text evidence="4">Belongs to the alanine racemase family.</text>
</comment>
<evidence type="ECO:0000256" key="3">
    <source>
        <dbReference type="ARBA" id="ARBA00023235"/>
    </source>
</evidence>
<evidence type="ECO:0000313" key="7">
    <source>
        <dbReference type="Proteomes" id="UP001477672"/>
    </source>
</evidence>
<dbReference type="Gene3D" id="3.20.20.10">
    <property type="entry name" value="Alanine racemase"/>
    <property type="match status" value="1"/>
</dbReference>
<dbReference type="InterPro" id="IPR009006">
    <property type="entry name" value="Ala_racemase/Decarboxylase_C"/>
</dbReference>
<evidence type="ECO:0000313" key="6">
    <source>
        <dbReference type="EMBL" id="MEQ2519489.1"/>
    </source>
</evidence>